<name>A0A1X7TGU7_AMPQE</name>
<accession>A0A1X7TGU7</accession>
<feature type="compositionally biased region" description="Acidic residues" evidence="1">
    <location>
        <begin position="13"/>
        <end position="22"/>
    </location>
</feature>
<dbReference type="AlphaFoldDB" id="A0A1X7TGU7"/>
<dbReference type="InParanoid" id="A0A1X7TGU7"/>
<evidence type="ECO:0000256" key="1">
    <source>
        <dbReference type="SAM" id="MobiDB-lite"/>
    </source>
</evidence>
<proteinExistence type="predicted"/>
<organism evidence="2">
    <name type="scientific">Amphimedon queenslandica</name>
    <name type="common">Sponge</name>
    <dbReference type="NCBI Taxonomy" id="400682"/>
    <lineage>
        <taxon>Eukaryota</taxon>
        <taxon>Metazoa</taxon>
        <taxon>Porifera</taxon>
        <taxon>Demospongiae</taxon>
        <taxon>Heteroscleromorpha</taxon>
        <taxon>Haplosclerida</taxon>
        <taxon>Niphatidae</taxon>
        <taxon>Amphimedon</taxon>
    </lineage>
</organism>
<reference evidence="2" key="1">
    <citation type="submission" date="2017-05" db="UniProtKB">
        <authorList>
            <consortium name="EnsemblMetazoa"/>
        </authorList>
    </citation>
    <scope>IDENTIFICATION</scope>
</reference>
<evidence type="ECO:0000313" key="2">
    <source>
        <dbReference type="EnsemblMetazoa" id="Aqu2.1.13824_001"/>
    </source>
</evidence>
<sequence>MADDNLEERPEAPDSDIEEEEDSPRSEHGDTTDAENEIIYYWEGLRDGVMSHPAALQLQCLLYIIGHITFEPPYANE</sequence>
<protein>
    <submittedName>
        <fullName evidence="2">Uncharacterized protein</fullName>
    </submittedName>
</protein>
<dbReference type="EnsemblMetazoa" id="Aqu2.1.13824_001">
    <property type="protein sequence ID" value="Aqu2.1.13824_001"/>
    <property type="gene ID" value="Aqu2.1.13824"/>
</dbReference>
<feature type="region of interest" description="Disordered" evidence="1">
    <location>
        <begin position="1"/>
        <end position="34"/>
    </location>
</feature>